<keyword evidence="2" id="KW-1185">Reference proteome</keyword>
<proteinExistence type="predicted"/>
<accession>A0ABV2K6P1</accession>
<reference evidence="1 2" key="1">
    <citation type="submission" date="2024-06" db="EMBL/GenBank/DDBJ databases">
        <title>Sorghum-associated microbial communities from plants grown in Nebraska, USA.</title>
        <authorList>
            <person name="Schachtman D."/>
        </authorList>
    </citation>
    <scope>NUCLEOTIDE SEQUENCE [LARGE SCALE GENOMIC DNA]</scope>
    <source>
        <strain evidence="1 2">1288</strain>
    </source>
</reference>
<evidence type="ECO:0008006" key="3">
    <source>
        <dbReference type="Google" id="ProtNLM"/>
    </source>
</evidence>
<sequence>MTNTKKKVVLLLVEGSCEEVLLYNRLRSLFEQHNIRFHIQHGDILYDLDRPEEPIKSVIGNAVNEFMIKSKFRPEDVFCVLHIIDMDGCFIPEDAIVIDDTQKELTLYHEDRITVPHEKQKQQIAARNMDRSTNINIMKALDKIIAGEIDYRMYYFSRNLEHVLFKEPNPEKDRKFPEVERFIEQLEIPIEDFLQGSMPLVNGADSYKESWEKISERTASLQKYSNVPLLFEFVKLRSGFQSP</sequence>
<gene>
    <name evidence="1" type="ORF">ABIC55_001845</name>
</gene>
<evidence type="ECO:0000313" key="1">
    <source>
        <dbReference type="EMBL" id="MET3656758.1"/>
    </source>
</evidence>
<dbReference type="RefSeq" id="WP_067208802.1">
    <property type="nucleotide sequence ID" value="NZ_CP014616.1"/>
</dbReference>
<organism evidence="1 2">
    <name type="scientific">Sporosarcina psychrophila</name>
    <name type="common">Bacillus psychrophilus</name>
    <dbReference type="NCBI Taxonomy" id="1476"/>
    <lineage>
        <taxon>Bacteria</taxon>
        <taxon>Bacillati</taxon>
        <taxon>Bacillota</taxon>
        <taxon>Bacilli</taxon>
        <taxon>Bacillales</taxon>
        <taxon>Caryophanaceae</taxon>
        <taxon>Sporosarcina</taxon>
    </lineage>
</organism>
<dbReference type="Proteomes" id="UP001549104">
    <property type="component" value="Unassembled WGS sequence"/>
</dbReference>
<evidence type="ECO:0000313" key="2">
    <source>
        <dbReference type="Proteomes" id="UP001549104"/>
    </source>
</evidence>
<dbReference type="EMBL" id="JBEPME010000002">
    <property type="protein sequence ID" value="MET3656758.1"/>
    <property type="molecule type" value="Genomic_DNA"/>
</dbReference>
<name>A0ABV2K6P1_SPOPS</name>
<comment type="caution">
    <text evidence="1">The sequence shown here is derived from an EMBL/GenBank/DDBJ whole genome shotgun (WGS) entry which is preliminary data.</text>
</comment>
<protein>
    <recommendedName>
        <fullName evidence="3">DUF4276 family protein</fullName>
    </recommendedName>
</protein>